<evidence type="ECO:0000313" key="3">
    <source>
        <dbReference type="Proteomes" id="UP000664859"/>
    </source>
</evidence>
<gene>
    <name evidence="2" type="ORF">JKP88DRAFT_254602</name>
</gene>
<accession>A0A836CGT3</accession>
<dbReference type="EMBL" id="JAFCMP010000115">
    <property type="protein sequence ID" value="KAG5185995.1"/>
    <property type="molecule type" value="Genomic_DNA"/>
</dbReference>
<dbReference type="Proteomes" id="UP000664859">
    <property type="component" value="Unassembled WGS sequence"/>
</dbReference>
<reference evidence="2" key="1">
    <citation type="submission" date="2021-02" db="EMBL/GenBank/DDBJ databases">
        <title>First Annotated Genome of the Yellow-green Alga Tribonema minus.</title>
        <authorList>
            <person name="Mahan K.M."/>
        </authorList>
    </citation>
    <scope>NUCLEOTIDE SEQUENCE</scope>
    <source>
        <strain evidence="2">UTEX B ZZ1240</strain>
    </source>
</reference>
<proteinExistence type="predicted"/>
<evidence type="ECO:0000313" key="2">
    <source>
        <dbReference type="EMBL" id="KAG5185995.1"/>
    </source>
</evidence>
<keyword evidence="3" id="KW-1185">Reference proteome</keyword>
<feature type="transmembrane region" description="Helical" evidence="1">
    <location>
        <begin position="492"/>
        <end position="512"/>
    </location>
</feature>
<comment type="caution">
    <text evidence="2">The sequence shown here is derived from an EMBL/GenBank/DDBJ whole genome shotgun (WGS) entry which is preliminary data.</text>
</comment>
<evidence type="ECO:0000256" key="1">
    <source>
        <dbReference type="SAM" id="Phobius"/>
    </source>
</evidence>
<sequence length="562" mass="60580">MRVRRCIRQWIEICSYIAQHSTADAIDVVATRRSFSAARPRHAALQLCLGWDCHAPAACALRYRHLHPQDIALCAATASGVAASRGASEGALGALDRALAALEAQEGAPELASARAAEGIVGTAAKTPVKSVLAFEDTLAQAKQEAAAPSASPWAHYRLAIILEGLGLWGSACEAYCTARRGLGGGEGAAALGEWRCRQECAAAMQSLRVGSAPHGSAQQYASVTEDELQQERRLLAQYGYGETPLELLLYCAAAGNCDGESCRGLHVALAEKSRCDGVARRCPGPCRLRRRCCAPLAEYMSLYTTTLRNVTPPSTAARAGPPAARRWRSSAQRLRARPAAARLRRCGGARAVGAGVGSARQACRSSSSAPYAALLRSSSVTLPFLMCSPKSVLFLKCRRRCMQREGAQERTALAFGRAARILMHHTSVKPFDAWPQHPSLRSVVSCWQIKFNVKLMRVTSLRRVTKMSACARRAVQHSYTQSPGKTETASVMKAVFLFAIVAMCLASVMGATTPLPRHRRRALAEGEVAHHGGPPRHLRGADTPAQRDLCYPWGGWYGGWW</sequence>
<keyword evidence="1" id="KW-0812">Transmembrane</keyword>
<protein>
    <submittedName>
        <fullName evidence="2">Uncharacterized protein</fullName>
    </submittedName>
</protein>
<keyword evidence="1" id="KW-1133">Transmembrane helix</keyword>
<dbReference type="AlphaFoldDB" id="A0A836CGT3"/>
<keyword evidence="1" id="KW-0472">Membrane</keyword>
<name>A0A836CGT3_9STRA</name>
<organism evidence="2 3">
    <name type="scientific">Tribonema minus</name>
    <dbReference type="NCBI Taxonomy" id="303371"/>
    <lineage>
        <taxon>Eukaryota</taxon>
        <taxon>Sar</taxon>
        <taxon>Stramenopiles</taxon>
        <taxon>Ochrophyta</taxon>
        <taxon>PX clade</taxon>
        <taxon>Xanthophyceae</taxon>
        <taxon>Tribonematales</taxon>
        <taxon>Tribonemataceae</taxon>
        <taxon>Tribonema</taxon>
    </lineage>
</organism>